<reference evidence="1 2" key="1">
    <citation type="journal article" date="2015" name="Stand. Genomic Sci.">
        <title>Genomic Encyclopedia of Bacterial and Archaeal Type Strains, Phase III: the genomes of soil and plant-associated and newly described type strains.</title>
        <authorList>
            <person name="Whitman W.B."/>
            <person name="Woyke T."/>
            <person name="Klenk H.P."/>
            <person name="Zhou Y."/>
            <person name="Lilburn T.G."/>
            <person name="Beck B.J."/>
            <person name="De Vos P."/>
            <person name="Vandamme P."/>
            <person name="Eisen J.A."/>
            <person name="Garrity G."/>
            <person name="Hugenholtz P."/>
            <person name="Kyrpides N.C."/>
        </authorList>
    </citation>
    <scope>NUCLEOTIDE SEQUENCE [LARGE SCALE GENOMIC DNA]</scope>
    <source>
        <strain evidence="1 2">CGMCC 1.6847</strain>
    </source>
</reference>
<dbReference type="EMBL" id="VLKO01000001">
    <property type="protein sequence ID" value="TWI03161.1"/>
    <property type="molecule type" value="Genomic_DNA"/>
</dbReference>
<comment type="caution">
    <text evidence="1">The sequence shown here is derived from an EMBL/GenBank/DDBJ whole genome shotgun (WGS) entry which is preliminary data.</text>
</comment>
<name>A0ABY3FNA0_9FLAO</name>
<keyword evidence="2" id="KW-1185">Reference proteome</keyword>
<dbReference type="RefSeq" id="WP_208653337.1">
    <property type="nucleotide sequence ID" value="NZ_VLKO01000001.1"/>
</dbReference>
<evidence type="ECO:0000313" key="1">
    <source>
        <dbReference type="EMBL" id="TWI03161.1"/>
    </source>
</evidence>
<dbReference type="Proteomes" id="UP000317519">
    <property type="component" value="Unassembled WGS sequence"/>
</dbReference>
<evidence type="ECO:0000313" key="2">
    <source>
        <dbReference type="Proteomes" id="UP000317519"/>
    </source>
</evidence>
<accession>A0ABY3FNA0</accession>
<proteinExistence type="predicted"/>
<organism evidence="1 2">
    <name type="scientific">Flavobacterium tiangeerense</name>
    <dbReference type="NCBI Taxonomy" id="459471"/>
    <lineage>
        <taxon>Bacteria</taxon>
        <taxon>Pseudomonadati</taxon>
        <taxon>Bacteroidota</taxon>
        <taxon>Flavobacteriia</taxon>
        <taxon>Flavobacteriales</taxon>
        <taxon>Flavobacteriaceae</taxon>
        <taxon>Flavobacterium</taxon>
    </lineage>
</organism>
<sequence>MGLFDFFKKKNNEEQQKHELVRLKQADNVVDEAQQEFINDSTANAERIVESFNEKYEGAFDYSEESLVELDELLENFAEFGDQMDDEMKEDLIAQAGSYIFEVARRNFGGKYFWYDQLDQPLLVTGLPHFEISLVAFDKVKMRLENGQEDNIPYFFKGYSDRVRLAKSGDKAMIV</sequence>
<protein>
    <submittedName>
        <fullName evidence="1">Uncharacterized protein</fullName>
    </submittedName>
</protein>
<gene>
    <name evidence="1" type="ORF">IQ05_00090</name>
</gene>